<dbReference type="EMBL" id="JNGW01000044">
    <property type="protein sequence ID" value="KDR52817.1"/>
    <property type="molecule type" value="Genomic_DNA"/>
</dbReference>
<evidence type="ECO:0000256" key="1">
    <source>
        <dbReference type="SAM" id="Phobius"/>
    </source>
</evidence>
<dbReference type="HOGENOM" id="CLU_3255779_0_0_10"/>
<protein>
    <submittedName>
        <fullName evidence="2">Uncharacterized protein</fullName>
    </submittedName>
</protein>
<reference evidence="2 3" key="1">
    <citation type="submission" date="2013-08" db="EMBL/GenBank/DDBJ databases">
        <authorList>
            <person name="Weinstock G."/>
            <person name="Sodergren E."/>
            <person name="Wylie T."/>
            <person name="Fulton L."/>
            <person name="Fulton R."/>
            <person name="Fronick C."/>
            <person name="O'Laughlin M."/>
            <person name="Godfrey J."/>
            <person name="Miner T."/>
            <person name="Herter B."/>
            <person name="Appelbaum E."/>
            <person name="Cordes M."/>
            <person name="Lek S."/>
            <person name="Wollam A."/>
            <person name="Pepin K.H."/>
            <person name="Palsikar V.B."/>
            <person name="Mitreva M."/>
            <person name="Wilson R.K."/>
        </authorList>
    </citation>
    <scope>NUCLEOTIDE SEQUENCE [LARGE SCALE GENOMIC DNA]</scope>
    <source>
        <strain evidence="2 3">ATCC 15930</strain>
    </source>
</reference>
<sequence length="42" mass="4971">MFSYCRAQPNLCKSTQIMIETAILRVLFISCYHFYAYLCTKV</sequence>
<gene>
    <name evidence="2" type="ORF">HMPREF1991_01121</name>
</gene>
<organism evidence="2 3">
    <name type="scientific">Hoylesella loescheii DSM 19665 = JCM 12249 = ATCC 15930</name>
    <dbReference type="NCBI Taxonomy" id="1122985"/>
    <lineage>
        <taxon>Bacteria</taxon>
        <taxon>Pseudomonadati</taxon>
        <taxon>Bacteroidota</taxon>
        <taxon>Bacteroidia</taxon>
        <taxon>Bacteroidales</taxon>
        <taxon>Prevotellaceae</taxon>
        <taxon>Hoylesella</taxon>
    </lineage>
</organism>
<evidence type="ECO:0000313" key="3">
    <source>
        <dbReference type="Proteomes" id="UP000027442"/>
    </source>
</evidence>
<feature type="transmembrane region" description="Helical" evidence="1">
    <location>
        <begin position="21"/>
        <end position="38"/>
    </location>
</feature>
<keyword evidence="3" id="KW-1185">Reference proteome</keyword>
<proteinExistence type="predicted"/>
<keyword evidence="1" id="KW-1133">Transmembrane helix</keyword>
<name>A0A069QJG7_HOYLO</name>
<comment type="caution">
    <text evidence="2">The sequence shown here is derived from an EMBL/GenBank/DDBJ whole genome shotgun (WGS) entry which is preliminary data.</text>
</comment>
<evidence type="ECO:0000313" key="2">
    <source>
        <dbReference type="EMBL" id="KDR52817.1"/>
    </source>
</evidence>
<dbReference type="AlphaFoldDB" id="A0A069QJG7"/>
<keyword evidence="1" id="KW-0472">Membrane</keyword>
<keyword evidence="1" id="KW-0812">Transmembrane</keyword>
<dbReference type="PATRIC" id="fig|1122985.7.peg.1165"/>
<accession>A0A069QJG7</accession>
<dbReference type="Proteomes" id="UP000027442">
    <property type="component" value="Unassembled WGS sequence"/>
</dbReference>